<dbReference type="InterPro" id="IPR012951">
    <property type="entry name" value="BBE"/>
</dbReference>
<evidence type="ECO:0000256" key="5">
    <source>
        <dbReference type="ARBA" id="ARBA00023002"/>
    </source>
</evidence>
<dbReference type="GO" id="GO:0071949">
    <property type="term" value="F:FAD binding"/>
    <property type="evidence" value="ECO:0007669"/>
    <property type="project" value="InterPro"/>
</dbReference>
<dbReference type="InterPro" id="IPR016166">
    <property type="entry name" value="FAD-bd_PCMH"/>
</dbReference>
<dbReference type="PANTHER" id="PTHR42973:SF39">
    <property type="entry name" value="FAD-BINDING PCMH-TYPE DOMAIN-CONTAINING PROTEIN"/>
    <property type="match status" value="1"/>
</dbReference>
<dbReference type="InterPro" id="IPR016167">
    <property type="entry name" value="FAD-bd_PCMH_sub1"/>
</dbReference>
<dbReference type="SUPFAM" id="SSF55103">
    <property type="entry name" value="FAD-linked oxidases, C-terminal domain"/>
    <property type="match status" value="1"/>
</dbReference>
<organism evidence="7 8">
    <name type="scientific">Bradyrhizobium erythrophlei</name>
    <dbReference type="NCBI Taxonomy" id="1437360"/>
    <lineage>
        <taxon>Bacteria</taxon>
        <taxon>Pseudomonadati</taxon>
        <taxon>Pseudomonadota</taxon>
        <taxon>Alphaproteobacteria</taxon>
        <taxon>Hyphomicrobiales</taxon>
        <taxon>Nitrobacteraceae</taxon>
        <taxon>Bradyrhizobium</taxon>
    </lineage>
</organism>
<dbReference type="PROSITE" id="PS51387">
    <property type="entry name" value="FAD_PCMH"/>
    <property type="match status" value="1"/>
</dbReference>
<reference evidence="8" key="1">
    <citation type="submission" date="2016-11" db="EMBL/GenBank/DDBJ databases">
        <authorList>
            <person name="Varghese N."/>
            <person name="Submissions S."/>
        </authorList>
    </citation>
    <scope>NUCLEOTIDE SEQUENCE [LARGE SCALE GENOMIC DNA]</scope>
    <source>
        <strain evidence="8">GAS401</strain>
    </source>
</reference>
<comment type="cofactor">
    <cofactor evidence="1">
        <name>FAD</name>
        <dbReference type="ChEBI" id="CHEBI:57692"/>
    </cofactor>
</comment>
<dbReference type="Gene3D" id="3.30.43.10">
    <property type="entry name" value="Uridine Diphospho-n-acetylenolpyruvylglucosamine Reductase, domain 2"/>
    <property type="match status" value="1"/>
</dbReference>
<evidence type="ECO:0000256" key="2">
    <source>
        <dbReference type="ARBA" id="ARBA00005466"/>
    </source>
</evidence>
<evidence type="ECO:0000313" key="7">
    <source>
        <dbReference type="EMBL" id="SHN86287.1"/>
    </source>
</evidence>
<keyword evidence="5" id="KW-0560">Oxidoreductase</keyword>
<name>A0A1M7UTN5_9BRAD</name>
<keyword evidence="4" id="KW-0274">FAD</keyword>
<dbReference type="SUPFAM" id="SSF56176">
    <property type="entry name" value="FAD-binding/transporter-associated domain-like"/>
    <property type="match status" value="1"/>
</dbReference>
<evidence type="ECO:0000256" key="1">
    <source>
        <dbReference type="ARBA" id="ARBA00001974"/>
    </source>
</evidence>
<dbReference type="Pfam" id="PF08031">
    <property type="entry name" value="BBE"/>
    <property type="match status" value="1"/>
</dbReference>
<keyword evidence="8" id="KW-1185">Reference proteome</keyword>
<dbReference type="Pfam" id="PF01565">
    <property type="entry name" value="FAD_binding_4"/>
    <property type="match status" value="1"/>
</dbReference>
<dbReference type="Gene3D" id="3.40.462.20">
    <property type="match status" value="1"/>
</dbReference>
<dbReference type="InterPro" id="IPR050416">
    <property type="entry name" value="FAD-linked_Oxidoreductase"/>
</dbReference>
<dbReference type="Proteomes" id="UP000184096">
    <property type="component" value="Chromosome I"/>
</dbReference>
<keyword evidence="3" id="KW-0285">Flavoprotein</keyword>
<dbReference type="InterPro" id="IPR016164">
    <property type="entry name" value="FAD-linked_Oxase-like_C"/>
</dbReference>
<accession>A0A1M7UTN5</accession>
<evidence type="ECO:0000256" key="3">
    <source>
        <dbReference type="ARBA" id="ARBA00022630"/>
    </source>
</evidence>
<dbReference type="GO" id="GO:0016491">
    <property type="term" value="F:oxidoreductase activity"/>
    <property type="evidence" value="ECO:0007669"/>
    <property type="project" value="UniProtKB-KW"/>
</dbReference>
<dbReference type="PANTHER" id="PTHR42973">
    <property type="entry name" value="BINDING OXIDOREDUCTASE, PUTATIVE (AFU_ORTHOLOGUE AFUA_1G17690)-RELATED"/>
    <property type="match status" value="1"/>
</dbReference>
<sequence>MERREFLQASGVFAANLIVGSSPLSIRKAEADTGLPIAALKAALDPQKDLVLVSGAGVPPRFDYSASFSKRKQITPQVRVVASSPQAVGNTIRWAASNGVSFAIRSGGHSYEGFSQSADLVIDVRGMAAVQLAADKKSVAIGSGASLGNVYAALEPSSRAIPAGTCFPVGVAGHSLGGGFGLLGRPFGLACDSVLSMEVVDASGNILNASAQENPDLFWALRGGGNGSFGVVTKFSFRTSAVNRVAKFAITWTRPVAQATKVVMAWQDWLDALPPAITCTLHLTKETGGSIKVHIAGLSVDSESRLIAELKRLQKLSGAADTLSTNTLTFARAATIFNGGGPAYESVLMKGKSDYIVEPMSKQGISALLDGLQKAPGEIAVLFDSYGGAINNVASDATAFVHRGKTKYLIQYFTQWDSPGATETHLAMIRTLYAAMRPYVSGACYVNYCDLDLGEGYARAYWGDNLTRLMKIKAAFDPKNVFRHAQSVPLAQA</sequence>
<evidence type="ECO:0000256" key="4">
    <source>
        <dbReference type="ARBA" id="ARBA00022827"/>
    </source>
</evidence>
<evidence type="ECO:0000313" key="8">
    <source>
        <dbReference type="Proteomes" id="UP000184096"/>
    </source>
</evidence>
<proteinExistence type="inferred from homology"/>
<evidence type="ECO:0000259" key="6">
    <source>
        <dbReference type="PROSITE" id="PS51387"/>
    </source>
</evidence>
<protein>
    <submittedName>
        <fullName evidence="7">FAD/FMN-containing dehydrogenase</fullName>
    </submittedName>
</protein>
<feature type="domain" description="FAD-binding PCMH-type" evidence="6">
    <location>
        <begin position="72"/>
        <end position="242"/>
    </location>
</feature>
<dbReference type="EMBL" id="LT670849">
    <property type="protein sequence ID" value="SHN86287.1"/>
    <property type="molecule type" value="Genomic_DNA"/>
</dbReference>
<dbReference type="RefSeq" id="WP_072824464.1">
    <property type="nucleotide sequence ID" value="NZ_LT670849.1"/>
</dbReference>
<dbReference type="InterPro" id="IPR006094">
    <property type="entry name" value="Oxid_FAD_bind_N"/>
</dbReference>
<dbReference type="InterPro" id="IPR036318">
    <property type="entry name" value="FAD-bd_PCMH-like_sf"/>
</dbReference>
<dbReference type="AlphaFoldDB" id="A0A1M7UTN5"/>
<dbReference type="InterPro" id="IPR016169">
    <property type="entry name" value="FAD-bd_PCMH_sub2"/>
</dbReference>
<gene>
    <name evidence="7" type="ORF">SAMN05444170_6630</name>
</gene>
<dbReference type="Gene3D" id="3.30.465.10">
    <property type="match status" value="1"/>
</dbReference>
<comment type="similarity">
    <text evidence="2">Belongs to the oxygen-dependent FAD-linked oxidoreductase family.</text>
</comment>